<comment type="caution">
    <text evidence="1">The sequence shown here is derived from an EMBL/GenBank/DDBJ whole genome shotgun (WGS) entry which is preliminary data.</text>
</comment>
<reference evidence="1 2" key="1">
    <citation type="journal article" date="2016" name="BMC Genomics">
        <title>Combined genomic and structural analyses of a cultured magnetotactic bacterium reveals its niche adaptation to a dynamic environment.</title>
        <authorList>
            <person name="Araujo A.C."/>
            <person name="Morillo V."/>
            <person name="Cypriano J."/>
            <person name="Teixeira L.C."/>
            <person name="Leao P."/>
            <person name="Lyra S."/>
            <person name="Almeida L.G."/>
            <person name="Bazylinski D.A."/>
            <person name="Vasconcellos A.T."/>
            <person name="Abreu F."/>
            <person name="Lins U."/>
        </authorList>
    </citation>
    <scope>NUCLEOTIDE SEQUENCE [LARGE SCALE GENOMIC DNA]</scope>
    <source>
        <strain evidence="1 2">IT-1</strain>
    </source>
</reference>
<dbReference type="AlphaFoldDB" id="A0A1Y2K2G2"/>
<dbReference type="EMBL" id="LVJN01000020">
    <property type="protein sequence ID" value="OSM02162.1"/>
    <property type="molecule type" value="Genomic_DNA"/>
</dbReference>
<dbReference type="STRING" id="1434232.MAIT1_02262"/>
<gene>
    <name evidence="1" type="ORF">MAIT1_02262</name>
</gene>
<evidence type="ECO:0000313" key="2">
    <source>
        <dbReference type="Proteomes" id="UP000194003"/>
    </source>
</evidence>
<name>A0A1Y2K2G2_9PROT</name>
<sequence length="239" mass="26002">MSFSTLLSLLIGALVFWQFLTWRKRASLQEDLEFIQKYKFTPVLKQKLATVYPHLDEQQQEQVITGLRDFFCLCRMSKKRAMVFMPSQAVDVAWHEFILFTRTYADFCKRGFGYFLHHTPTEAMRSPDQAQDGIKRAWRLACLKEGIDSKKPDRLPLLFALDGELGIADGFVYTLDCRQDETPNRYCATHIGCGGSIGCASSWGCSGDGGGAGCGGDAGGTGASCGGSSCGGAGCGGGS</sequence>
<keyword evidence="2" id="KW-1185">Reference proteome</keyword>
<proteinExistence type="predicted"/>
<protein>
    <submittedName>
        <fullName evidence="1">Uncharacterized protein</fullName>
    </submittedName>
</protein>
<evidence type="ECO:0000313" key="1">
    <source>
        <dbReference type="EMBL" id="OSM02162.1"/>
    </source>
</evidence>
<accession>A0A1Y2K2G2</accession>
<dbReference type="InterPro" id="IPR017008">
    <property type="entry name" value="UCP032817-like"/>
</dbReference>
<dbReference type="RefSeq" id="WP_085444651.1">
    <property type="nucleotide sequence ID" value="NZ_LVJN01000020.1"/>
</dbReference>
<dbReference type="PIRSF" id="PIRSF032817">
    <property type="entry name" value="UCP032817"/>
    <property type="match status" value="1"/>
</dbReference>
<dbReference type="Proteomes" id="UP000194003">
    <property type="component" value="Unassembled WGS sequence"/>
</dbReference>
<organism evidence="1 2">
    <name type="scientific">Magnetofaba australis IT-1</name>
    <dbReference type="NCBI Taxonomy" id="1434232"/>
    <lineage>
        <taxon>Bacteria</taxon>
        <taxon>Pseudomonadati</taxon>
        <taxon>Pseudomonadota</taxon>
        <taxon>Magnetococcia</taxon>
        <taxon>Magnetococcales</taxon>
        <taxon>Magnetococcaceae</taxon>
        <taxon>Magnetofaba</taxon>
    </lineage>
</organism>